<sequence>MKILIKSVKNLKLWSKKNRKKKKHDNNYEHPPHLPCHHCCSCFTSTTQPSAPHLPPFSWLEEVEQDNNYDYGTFLLPPEKAYPPSQAQDIGVSVSEPVYGIPVLTLTDRSTACVIGYVKTFNMKETEKIGIKIKLMVMDIIAKSSQAKHDLADTDARVSHWGHLTPLLAFYFNQL</sequence>
<accession>A0A0C3UVI8</accession>
<proteinExistence type="predicted"/>
<reference evidence="1 3" key="1">
    <citation type="journal article" date="2011" name="Nature">
        <title>The Medicago genome provides insight into the evolution of rhizobial symbioses.</title>
        <authorList>
            <person name="Young N.D."/>
            <person name="Debelle F."/>
            <person name="Oldroyd G.E."/>
            <person name="Geurts R."/>
            <person name="Cannon S.B."/>
            <person name="Udvardi M.K."/>
            <person name="Benedito V.A."/>
            <person name="Mayer K.F."/>
            <person name="Gouzy J."/>
            <person name="Schoof H."/>
            <person name="Van de Peer Y."/>
            <person name="Proost S."/>
            <person name="Cook D.R."/>
            <person name="Meyers B.C."/>
            <person name="Spannagl M."/>
            <person name="Cheung F."/>
            <person name="De Mita S."/>
            <person name="Krishnakumar V."/>
            <person name="Gundlach H."/>
            <person name="Zhou S."/>
            <person name="Mudge J."/>
            <person name="Bharti A.K."/>
            <person name="Murray J.D."/>
            <person name="Naoumkina M.A."/>
            <person name="Rosen B."/>
            <person name="Silverstein K.A."/>
            <person name="Tang H."/>
            <person name="Rombauts S."/>
            <person name="Zhao P.X."/>
            <person name="Zhou P."/>
            <person name="Barbe V."/>
            <person name="Bardou P."/>
            <person name="Bechner M."/>
            <person name="Bellec A."/>
            <person name="Berger A."/>
            <person name="Berges H."/>
            <person name="Bidwell S."/>
            <person name="Bisseling T."/>
            <person name="Choisne N."/>
            <person name="Couloux A."/>
            <person name="Denny R."/>
            <person name="Deshpande S."/>
            <person name="Dai X."/>
            <person name="Doyle J.J."/>
            <person name="Dudez A.M."/>
            <person name="Farmer A.D."/>
            <person name="Fouteau S."/>
            <person name="Franken C."/>
            <person name="Gibelin C."/>
            <person name="Gish J."/>
            <person name="Goldstein S."/>
            <person name="Gonzalez A.J."/>
            <person name="Green P.J."/>
            <person name="Hallab A."/>
            <person name="Hartog M."/>
            <person name="Hua A."/>
            <person name="Humphray S.J."/>
            <person name="Jeong D.H."/>
            <person name="Jing Y."/>
            <person name="Jocker A."/>
            <person name="Kenton S.M."/>
            <person name="Kim D.J."/>
            <person name="Klee K."/>
            <person name="Lai H."/>
            <person name="Lang C."/>
            <person name="Lin S."/>
            <person name="Macmil S.L."/>
            <person name="Magdelenat G."/>
            <person name="Matthews L."/>
            <person name="McCorrison J."/>
            <person name="Monaghan E.L."/>
            <person name="Mun J.H."/>
            <person name="Najar F.Z."/>
            <person name="Nicholson C."/>
            <person name="Noirot C."/>
            <person name="O'Bleness M."/>
            <person name="Paule C.R."/>
            <person name="Poulain J."/>
            <person name="Prion F."/>
            <person name="Qin B."/>
            <person name="Qu C."/>
            <person name="Retzel E.F."/>
            <person name="Riddle C."/>
            <person name="Sallet E."/>
            <person name="Samain S."/>
            <person name="Samson N."/>
            <person name="Sanders I."/>
            <person name="Saurat O."/>
            <person name="Scarpelli C."/>
            <person name="Schiex T."/>
            <person name="Segurens B."/>
            <person name="Severin A.J."/>
            <person name="Sherrier D.J."/>
            <person name="Shi R."/>
            <person name="Sims S."/>
            <person name="Singer S.R."/>
            <person name="Sinharoy S."/>
            <person name="Sterck L."/>
            <person name="Viollet A."/>
            <person name="Wang B.B."/>
            <person name="Wang K."/>
            <person name="Wang M."/>
            <person name="Wang X."/>
            <person name="Warfsmann J."/>
            <person name="Weissenbach J."/>
            <person name="White D.D."/>
            <person name="White J.D."/>
            <person name="Wiley G.B."/>
            <person name="Wincker P."/>
            <person name="Xing Y."/>
            <person name="Yang L."/>
            <person name="Yao Z."/>
            <person name="Ying F."/>
            <person name="Zhai J."/>
            <person name="Zhou L."/>
            <person name="Zuber A."/>
            <person name="Denarie J."/>
            <person name="Dixon R.A."/>
            <person name="May G.D."/>
            <person name="Schwartz D.C."/>
            <person name="Rogers J."/>
            <person name="Quetier F."/>
            <person name="Town C.D."/>
            <person name="Roe B.A."/>
        </authorList>
    </citation>
    <scope>NUCLEOTIDE SEQUENCE [LARGE SCALE GENOMIC DNA]</scope>
    <source>
        <strain evidence="1">A17</strain>
        <strain evidence="2 3">cv. Jemalong A17</strain>
    </source>
</reference>
<dbReference type="EnsemblPlants" id="AES63126">
    <property type="protein sequence ID" value="AES63126"/>
    <property type="gene ID" value="MTR_2g005250"/>
</dbReference>
<protein>
    <submittedName>
        <fullName evidence="1 2">Uncharacterized protein</fullName>
    </submittedName>
</protein>
<reference evidence="1 3" key="2">
    <citation type="journal article" date="2014" name="BMC Genomics">
        <title>An improved genome release (version Mt4.0) for the model legume Medicago truncatula.</title>
        <authorList>
            <person name="Tang H."/>
            <person name="Krishnakumar V."/>
            <person name="Bidwell S."/>
            <person name="Rosen B."/>
            <person name="Chan A."/>
            <person name="Zhou S."/>
            <person name="Gentzbittel L."/>
            <person name="Childs K.L."/>
            <person name="Yandell M."/>
            <person name="Gundlach H."/>
            <person name="Mayer K.F."/>
            <person name="Schwartz D.C."/>
            <person name="Town C.D."/>
        </authorList>
    </citation>
    <scope>GENOME REANNOTATION</scope>
    <source>
        <strain evidence="2 3">cv. Jemalong A17</strain>
    </source>
</reference>
<reference evidence="2" key="3">
    <citation type="submission" date="2015-04" db="UniProtKB">
        <authorList>
            <consortium name="EnsemblPlants"/>
        </authorList>
    </citation>
    <scope>IDENTIFICATION</scope>
    <source>
        <strain evidence="2">cv. Jemalong A17</strain>
    </source>
</reference>
<evidence type="ECO:0000313" key="3">
    <source>
        <dbReference type="Proteomes" id="UP000002051"/>
    </source>
</evidence>
<organism evidence="1 3">
    <name type="scientific">Medicago truncatula</name>
    <name type="common">Barrel medic</name>
    <name type="synonym">Medicago tribuloides</name>
    <dbReference type="NCBI Taxonomy" id="3880"/>
    <lineage>
        <taxon>Eukaryota</taxon>
        <taxon>Viridiplantae</taxon>
        <taxon>Streptophyta</taxon>
        <taxon>Embryophyta</taxon>
        <taxon>Tracheophyta</taxon>
        <taxon>Spermatophyta</taxon>
        <taxon>Magnoliopsida</taxon>
        <taxon>eudicotyledons</taxon>
        <taxon>Gunneridae</taxon>
        <taxon>Pentapetalae</taxon>
        <taxon>rosids</taxon>
        <taxon>fabids</taxon>
        <taxon>Fabales</taxon>
        <taxon>Fabaceae</taxon>
        <taxon>Papilionoideae</taxon>
        <taxon>50 kb inversion clade</taxon>
        <taxon>NPAAA clade</taxon>
        <taxon>Hologalegina</taxon>
        <taxon>IRL clade</taxon>
        <taxon>Trifolieae</taxon>
        <taxon>Medicago</taxon>
    </lineage>
</organism>
<evidence type="ECO:0000313" key="2">
    <source>
        <dbReference type="EnsemblPlants" id="AES63126"/>
    </source>
</evidence>
<accession>G7IL57</accession>
<keyword evidence="3" id="KW-1185">Reference proteome</keyword>
<name>G7IL57_MEDTR</name>
<dbReference type="AlphaFoldDB" id="G7IL57"/>
<dbReference type="HOGENOM" id="CLU_1534790_0_0_1"/>
<evidence type="ECO:0000313" key="1">
    <source>
        <dbReference type="EMBL" id="AES63126.2"/>
    </source>
</evidence>
<dbReference type="EMBL" id="CM001218">
    <property type="protein sequence ID" value="AES63126.2"/>
    <property type="molecule type" value="Genomic_DNA"/>
</dbReference>
<dbReference type="Proteomes" id="UP000002051">
    <property type="component" value="Chromosome 2"/>
</dbReference>
<dbReference type="PaxDb" id="3880-AES63126"/>
<gene>
    <name evidence="1" type="ordered locus">MTR_2g005250</name>
</gene>